<reference evidence="1 2" key="1">
    <citation type="submission" date="2017-08" db="EMBL/GenBank/DDBJ databases">
        <title>Acidophilic green algal genome provides insights into adaptation to an acidic environment.</title>
        <authorList>
            <person name="Hirooka S."/>
            <person name="Hirose Y."/>
            <person name="Kanesaki Y."/>
            <person name="Higuchi S."/>
            <person name="Fujiwara T."/>
            <person name="Onuma R."/>
            <person name="Era A."/>
            <person name="Ohbayashi R."/>
            <person name="Uzuka A."/>
            <person name="Nozaki H."/>
            <person name="Yoshikawa H."/>
            <person name="Miyagishima S.Y."/>
        </authorList>
    </citation>
    <scope>NUCLEOTIDE SEQUENCE [LARGE SCALE GENOMIC DNA]</scope>
    <source>
        <strain evidence="1 2">NIES-2499</strain>
    </source>
</reference>
<proteinExistence type="predicted"/>
<dbReference type="EMBL" id="BEGY01000018">
    <property type="protein sequence ID" value="GAX76595.1"/>
    <property type="molecule type" value="Genomic_DNA"/>
</dbReference>
<sequence length="490" mass="53243">MQSSSANAALCATSGMEAMESLMQLLHAESIQVQAHQRHNTYNCSQSEAGAIHSRTNFNQQPSSLMAMTISEPGGLPLDQNIQQPNHQFIAAATKTDSATGFGNLQGTRRAERLTANDVVEYESPLCGGVNLMSRCRSMGGAASNMEDAKEQLGGERLQPVHMDELVEEPGRKQQLRKLEPIGPPSHRVTENQLHWGVAQGLPDGFTNSQVPVHGGGLGFEGLQVPLPLKGERKPEAAGVPVINQLFDQPSLLCAARDLYAAHPARSSIPSTQINNMSDGMHGIGRAALKGANPALCYGTQSTLDQFNLQDEELILRFLEAEEEIPIHKEMHRVANMQHANRCQQHNAQQQYMLQAMANSASGSSGQQQQQQYVLQAMANSASGSSGQQQQQLAPFITPELLSEVMWMLESGVNFSHTSPAAPQTAAASPYHQLMASMKVTVPAPPYFQRGQNQAQALHQRNMNNHQVPGCYTSGRVNTNPHKMYNKGST</sequence>
<keyword evidence="2" id="KW-1185">Reference proteome</keyword>
<evidence type="ECO:0000313" key="2">
    <source>
        <dbReference type="Proteomes" id="UP000232323"/>
    </source>
</evidence>
<accession>A0A250X0L8</accession>
<dbReference type="AlphaFoldDB" id="A0A250X0L8"/>
<evidence type="ECO:0000313" key="1">
    <source>
        <dbReference type="EMBL" id="GAX76595.1"/>
    </source>
</evidence>
<gene>
    <name evidence="1" type="ORF">CEUSTIGMA_g4041.t1</name>
</gene>
<comment type="caution">
    <text evidence="1">The sequence shown here is derived from an EMBL/GenBank/DDBJ whole genome shotgun (WGS) entry which is preliminary data.</text>
</comment>
<organism evidence="1 2">
    <name type="scientific">Chlamydomonas eustigma</name>
    <dbReference type="NCBI Taxonomy" id="1157962"/>
    <lineage>
        <taxon>Eukaryota</taxon>
        <taxon>Viridiplantae</taxon>
        <taxon>Chlorophyta</taxon>
        <taxon>core chlorophytes</taxon>
        <taxon>Chlorophyceae</taxon>
        <taxon>CS clade</taxon>
        <taxon>Chlamydomonadales</taxon>
        <taxon>Chlamydomonadaceae</taxon>
        <taxon>Chlamydomonas</taxon>
    </lineage>
</organism>
<protein>
    <submittedName>
        <fullName evidence="1">Uncharacterized protein</fullName>
    </submittedName>
</protein>
<dbReference type="Proteomes" id="UP000232323">
    <property type="component" value="Unassembled WGS sequence"/>
</dbReference>
<name>A0A250X0L8_9CHLO</name>